<name>A0A2N5H9Z2_9BACI</name>
<organism evidence="2 3">
    <name type="scientific">Neobacillus cucumis</name>
    <dbReference type="NCBI Taxonomy" id="1740721"/>
    <lineage>
        <taxon>Bacteria</taxon>
        <taxon>Bacillati</taxon>
        <taxon>Bacillota</taxon>
        <taxon>Bacilli</taxon>
        <taxon>Bacillales</taxon>
        <taxon>Bacillaceae</taxon>
        <taxon>Neobacillus</taxon>
    </lineage>
</organism>
<reference evidence="2 3" key="1">
    <citation type="submission" date="2017-11" db="EMBL/GenBank/DDBJ databases">
        <title>Comparitive Functional Genomics of Dry Heat Resistant strains isolated from the Viking Spacecraft.</title>
        <authorList>
            <person name="Seuylemezian A."/>
            <person name="Cooper K."/>
            <person name="Vaishampayan P."/>
        </authorList>
    </citation>
    <scope>NUCLEOTIDE SEQUENCE [LARGE SCALE GENOMIC DNA]</scope>
    <source>
        <strain evidence="2 3">V32-6</strain>
    </source>
</reference>
<proteinExistence type="predicted"/>
<sequence length="450" mass="51799">MVSQFLALCKGYYRNLCRSALWKGVTFFIYAAILFSIHLWKKNDVWAANTKIPENDIGSIATIIFGITSGVLALIGLVAIFVSLNSQHKIQKCRELYWEIISLSNKKMDLLELSSQMTELLWHYTKISAYDDQDFIKSIIKRAQWTILIVLIMWSSFVPFIHYSLLEEVITWIGFTGGLAVLLFFHSILGRLDNLIEIGKLKEPKDIFNIMENNDFRGLVLLIHNLQLQVWKMSRNSFTINLNLTAPLQGIKATVMGVGFITWSSAHKAVDKRIGVNVDLIPKYTSDTSYTLGFSELTEVNFDISSIDTSLSEWVDSGIFWTMESEDILKIKRTDDRFGFYDPNEKPGYTTISLDHGSEITEAVVPHDTYAVRIYILASLKESTNQEEQIKIVWEIPLDLDVEPRIVSISMEGSNGRQLKVNYWELAQIEEDFENFERKQREKDDRWART</sequence>
<gene>
    <name evidence="2" type="ORF">CVD27_20380</name>
</gene>
<keyword evidence="1" id="KW-0812">Transmembrane</keyword>
<dbReference type="AlphaFoldDB" id="A0A2N5H9Z2"/>
<evidence type="ECO:0000313" key="2">
    <source>
        <dbReference type="EMBL" id="PLS02339.1"/>
    </source>
</evidence>
<keyword evidence="1" id="KW-0472">Membrane</keyword>
<feature type="transmembrane region" description="Helical" evidence="1">
    <location>
        <begin position="60"/>
        <end position="84"/>
    </location>
</feature>
<comment type="caution">
    <text evidence="2">The sequence shown here is derived from an EMBL/GenBank/DDBJ whole genome shotgun (WGS) entry which is preliminary data.</text>
</comment>
<dbReference type="EMBL" id="PGVE01000074">
    <property type="protein sequence ID" value="PLS02339.1"/>
    <property type="molecule type" value="Genomic_DNA"/>
</dbReference>
<feature type="transmembrane region" description="Helical" evidence="1">
    <location>
        <begin position="20"/>
        <end position="40"/>
    </location>
</feature>
<evidence type="ECO:0000256" key="1">
    <source>
        <dbReference type="SAM" id="Phobius"/>
    </source>
</evidence>
<accession>A0A2N5H9Z2</accession>
<dbReference type="Proteomes" id="UP000234950">
    <property type="component" value="Unassembled WGS sequence"/>
</dbReference>
<dbReference type="RefSeq" id="WP_101649920.1">
    <property type="nucleotide sequence ID" value="NZ_PGVE01000074.1"/>
</dbReference>
<feature type="transmembrane region" description="Helical" evidence="1">
    <location>
        <begin position="145"/>
        <end position="163"/>
    </location>
</feature>
<keyword evidence="3" id="KW-1185">Reference proteome</keyword>
<feature type="transmembrane region" description="Helical" evidence="1">
    <location>
        <begin position="169"/>
        <end position="192"/>
    </location>
</feature>
<keyword evidence="1" id="KW-1133">Transmembrane helix</keyword>
<protein>
    <submittedName>
        <fullName evidence="2">Uncharacterized protein</fullName>
    </submittedName>
</protein>
<dbReference type="OrthoDB" id="2942458at2"/>
<evidence type="ECO:0000313" key="3">
    <source>
        <dbReference type="Proteomes" id="UP000234950"/>
    </source>
</evidence>